<dbReference type="Ensembl" id="ENSGMOT00000043749.1">
    <property type="protein sequence ID" value="ENSGMOP00000023468.1"/>
    <property type="gene ID" value="ENSGMOG00000034329.1"/>
</dbReference>
<keyword evidence="3" id="KW-1185">Reference proteome</keyword>
<feature type="compositionally biased region" description="Low complexity" evidence="1">
    <location>
        <begin position="295"/>
        <end position="311"/>
    </location>
</feature>
<dbReference type="KEGG" id="gmh:115555342"/>
<proteinExistence type="predicted"/>
<feature type="compositionally biased region" description="Basic and acidic residues" evidence="1">
    <location>
        <begin position="10"/>
        <end position="21"/>
    </location>
</feature>
<feature type="region of interest" description="Disordered" evidence="1">
    <location>
        <begin position="203"/>
        <end position="224"/>
    </location>
</feature>
<dbReference type="AlphaFoldDB" id="A0A8C5FB11"/>
<dbReference type="PANTHER" id="PTHR23186:SF3">
    <property type="entry name" value="RETINOIC ACID-INDUCED PROTEIN 2"/>
    <property type="match status" value="1"/>
</dbReference>
<dbReference type="GO" id="GO:0005634">
    <property type="term" value="C:nucleus"/>
    <property type="evidence" value="ECO:0007669"/>
    <property type="project" value="TreeGrafter"/>
</dbReference>
<dbReference type="Proteomes" id="UP000694546">
    <property type="component" value="Chromosome 12"/>
</dbReference>
<dbReference type="GeneTree" id="ENSGT00940000154164"/>
<reference evidence="2" key="2">
    <citation type="submission" date="2025-09" db="UniProtKB">
        <authorList>
            <consortium name="Ensembl"/>
        </authorList>
    </citation>
    <scope>IDENTIFICATION</scope>
</reference>
<evidence type="ECO:0000313" key="3">
    <source>
        <dbReference type="Proteomes" id="UP000694546"/>
    </source>
</evidence>
<evidence type="ECO:0000256" key="1">
    <source>
        <dbReference type="SAM" id="MobiDB-lite"/>
    </source>
</evidence>
<gene>
    <name evidence="2" type="primary">rai2</name>
</gene>
<evidence type="ECO:0008006" key="4">
    <source>
        <dbReference type="Google" id="ProtNLM"/>
    </source>
</evidence>
<protein>
    <recommendedName>
        <fullName evidence="4">Retinoic acid induced 2</fullName>
    </recommendedName>
</protein>
<dbReference type="OrthoDB" id="9936033at2759"/>
<name>A0A8C5FB11_GADMO</name>
<feature type="region of interest" description="Disordered" evidence="1">
    <location>
        <begin position="1"/>
        <end position="55"/>
    </location>
</feature>
<dbReference type="GO" id="GO:0048513">
    <property type="term" value="P:animal organ development"/>
    <property type="evidence" value="ECO:0007669"/>
    <property type="project" value="TreeGrafter"/>
</dbReference>
<dbReference type="CTD" id="10742"/>
<evidence type="ECO:0000313" key="2">
    <source>
        <dbReference type="Ensembl" id="ENSGMOP00000023468.1"/>
    </source>
</evidence>
<dbReference type="InterPro" id="IPR026092">
    <property type="entry name" value="RAI2/SOBP"/>
</dbReference>
<feature type="region of interest" description="Disordered" evidence="1">
    <location>
        <begin position="292"/>
        <end position="329"/>
    </location>
</feature>
<feature type="region of interest" description="Disordered" evidence="1">
    <location>
        <begin position="489"/>
        <end position="508"/>
    </location>
</feature>
<dbReference type="RefSeq" id="XP_030228015.1">
    <property type="nucleotide sequence ID" value="XM_030372155.1"/>
</dbReference>
<dbReference type="PANTHER" id="PTHR23186">
    <property type="entry name" value="RETINOIC ACID-INDUCED PROTEIN 2"/>
    <property type="match status" value="1"/>
</dbReference>
<dbReference type="Pfam" id="PF15279">
    <property type="entry name" value="SOBP"/>
    <property type="match status" value="1"/>
</dbReference>
<dbReference type="OMA" id="QHKWLVD"/>
<sequence length="540" mass="53988">MANPQPDGGRAGEETAGKVEDADSWEVSPSGPTKGGAPPTLVETPPSPAASASQGGVALKVGGPGVLQPYCLGEGPLMLPIHLQMAGGAGAPLGPMGASPCFLTGGGALSLPLVLDQQLLQHLGSGLLPQGLLPQGLLPQGLPLQSNMLIQNASLSFGPPPPPPLDQKPSGGGHFQDANVLALLQNPAFAALLQDLFSSQTGSSSFQAGPGPAPADSFANATFFAPPPPGSHPYSSPLAPLVPPATLLVPYPVVIPLPVPLPIPLPIPVPVPPAEDSKGSVPRAVCTVSRGTQTAAAAAPPSPSLPAAAAAGPPPLAPSSPPPADGEALDLSVRTCPLQPKLEPPCLQDDVLDLSVPRAAVPLSCVAHRATHDSGTAALALGVLRPVECSGGVGSTLLRGLTASLEFSRKHKWLVEGGAGGAGAAGKLELVGTSQTAKVIVSVKDAIPAILCGKLKGLSGVSTKNFSIKRDGAQAAGGGAALQQLCGGAAARGQGDPPDSGNAHRKLAKSRAVKLKKVSAQEIHLVPIKKQRLAAYLPRK</sequence>
<dbReference type="GeneID" id="115555342"/>
<feature type="compositionally biased region" description="Pro residues" evidence="1">
    <location>
        <begin position="312"/>
        <end position="324"/>
    </location>
</feature>
<accession>A0A8C5FB11</accession>
<organism evidence="2 3">
    <name type="scientific">Gadus morhua</name>
    <name type="common">Atlantic cod</name>
    <dbReference type="NCBI Taxonomy" id="8049"/>
    <lineage>
        <taxon>Eukaryota</taxon>
        <taxon>Metazoa</taxon>
        <taxon>Chordata</taxon>
        <taxon>Craniata</taxon>
        <taxon>Vertebrata</taxon>
        <taxon>Euteleostomi</taxon>
        <taxon>Actinopterygii</taxon>
        <taxon>Neopterygii</taxon>
        <taxon>Teleostei</taxon>
        <taxon>Neoteleostei</taxon>
        <taxon>Acanthomorphata</taxon>
        <taxon>Zeiogadaria</taxon>
        <taxon>Gadariae</taxon>
        <taxon>Gadiformes</taxon>
        <taxon>Gadoidei</taxon>
        <taxon>Gadidae</taxon>
        <taxon>Gadus</taxon>
    </lineage>
</organism>
<reference evidence="2" key="1">
    <citation type="submission" date="2025-08" db="UniProtKB">
        <authorList>
            <consortium name="Ensembl"/>
        </authorList>
    </citation>
    <scope>IDENTIFICATION</scope>
</reference>